<feature type="region of interest" description="Disordered" evidence="1">
    <location>
        <begin position="950"/>
        <end position="972"/>
    </location>
</feature>
<feature type="region of interest" description="Disordered" evidence="1">
    <location>
        <begin position="63"/>
        <end position="98"/>
    </location>
</feature>
<evidence type="ECO:0000256" key="1">
    <source>
        <dbReference type="SAM" id="MobiDB-lite"/>
    </source>
</evidence>
<proteinExistence type="predicted"/>
<evidence type="ECO:0000313" key="3">
    <source>
        <dbReference type="EMBL" id="KAJ8365927.1"/>
    </source>
</evidence>
<evidence type="ECO:0000259" key="2">
    <source>
        <dbReference type="Pfam" id="PF13843"/>
    </source>
</evidence>
<reference evidence="3" key="1">
    <citation type="journal article" date="2023" name="Science">
        <title>Genome structures resolve the early diversification of teleost fishes.</title>
        <authorList>
            <person name="Parey E."/>
            <person name="Louis A."/>
            <person name="Montfort J."/>
            <person name="Bouchez O."/>
            <person name="Roques C."/>
            <person name="Iampietro C."/>
            <person name="Lluch J."/>
            <person name="Castinel A."/>
            <person name="Donnadieu C."/>
            <person name="Desvignes T."/>
            <person name="Floi Bucao C."/>
            <person name="Jouanno E."/>
            <person name="Wen M."/>
            <person name="Mejri S."/>
            <person name="Dirks R."/>
            <person name="Jansen H."/>
            <person name="Henkel C."/>
            <person name="Chen W.J."/>
            <person name="Zahm M."/>
            <person name="Cabau C."/>
            <person name="Klopp C."/>
            <person name="Thompson A.W."/>
            <person name="Robinson-Rechavi M."/>
            <person name="Braasch I."/>
            <person name="Lecointre G."/>
            <person name="Bobe J."/>
            <person name="Postlethwait J.H."/>
            <person name="Berthelot C."/>
            <person name="Roest Crollius H."/>
            <person name="Guiguen Y."/>
        </authorList>
    </citation>
    <scope>NUCLEOTIDE SEQUENCE</scope>
    <source>
        <strain evidence="3">WJC10195</strain>
    </source>
</reference>
<accession>A0A9Q1J2Q3</accession>
<dbReference type="OrthoDB" id="118105at2759"/>
<feature type="region of interest" description="Disordered" evidence="1">
    <location>
        <begin position="439"/>
        <end position="521"/>
    </location>
</feature>
<protein>
    <recommendedName>
        <fullName evidence="2">PiggyBac transposable element-derived protein domain-containing protein</fullName>
    </recommendedName>
</protein>
<dbReference type="AlphaFoldDB" id="A0A9Q1J2Q3"/>
<feature type="compositionally biased region" description="Pro residues" evidence="1">
    <location>
        <begin position="954"/>
        <end position="967"/>
    </location>
</feature>
<dbReference type="PANTHER" id="PTHR46599">
    <property type="entry name" value="PIGGYBAC TRANSPOSABLE ELEMENT-DERIVED PROTEIN 4"/>
    <property type="match status" value="1"/>
</dbReference>
<dbReference type="PANTHER" id="PTHR46599:SF3">
    <property type="entry name" value="PIGGYBAC TRANSPOSABLE ELEMENT-DERIVED PROTEIN 4"/>
    <property type="match status" value="1"/>
</dbReference>
<dbReference type="InterPro" id="IPR029526">
    <property type="entry name" value="PGBD"/>
</dbReference>
<dbReference type="EMBL" id="JAINUF010000004">
    <property type="protein sequence ID" value="KAJ8365927.1"/>
    <property type="molecule type" value="Genomic_DNA"/>
</dbReference>
<keyword evidence="4" id="KW-1185">Reference proteome</keyword>
<feature type="compositionally biased region" description="Basic and acidic residues" evidence="1">
    <location>
        <begin position="495"/>
        <end position="509"/>
    </location>
</feature>
<gene>
    <name evidence="3" type="ORF">SKAU_G00147580</name>
</gene>
<sequence length="1044" mass="116888">MAKYITMPEVLEIWSSESERESDGCSDSESIDVVLDVDTQDLQGTRTNQGAVPCYGTWPLPESSLGTPIKQQPLSDAEGKGVNIDQKAGEQQEQVTEDIQGLAVEKGSSRQQQGGIGTQHIYGQVVEKCSSRQVQGGTSSQDIQAEVVEKCSSRQAQGGIGTQVIYGQAVEKYSSRQEQVGVGTEDIQGLAVEKGSSRQDQGDVGIQGIRDKVVESCSSRQEQGGTGTQDIYSQVMEKCSSSQEQVSKGTEDIQGLAVEKCSSRQEQGDTGTQDIYSQVMEKCSSRQEQVSKGTEDIQGLAVEKCSSRQEQVCKGTEDIQCLAVEKGSSRQEQVCKGTEDIQCLAVENGSSRQEQVGEGTEDIQGLAVEKGPSRQERGGISTQDIYGQVLEKCSSRVNEQAVSERPRLLLRLKKSHRRWEREDQGDVGIQDIRDQVMESCSSRVEDASGPDRPGASAVPPPSTQSPSAAARPGRTPVKRTVSGDFQSPCTKRRATKEAWRDLSNEDQEPHQFPFCPRRTPGVQLDRQQDYSPMELFQLFFSKEAVKILCQNTNKNKERKRLQGLRTALFLKDVDANDMLKYLSLVIYLGLLKPSTPRDLWRRDRLHTHPFPASVMPGYKFEAIGSLLHMSDPAGDVVNDQLRGQEGYDPLFRLKPLHDQILMSCRAYYHPNQNLAIDERMVAMKGRHVMKQHMKAKPIKWGFKLFVLAESKTGYTCEFSVYQGKSLSPSGKGQSFDSAVNLLRVRFLGTGFRIFVDNFFTSTALFRHLHQIHYGACGTMKEKSTCFPKTEVNALPKRADRGDMRWIRRGPLLYVKWKDSRDVHLCSTIHKAYSGQSAQRRMKNPNGTWRCRSVPVPDPVVEYNKYMGGVDLSDALIKYYNVGQKTMRWYKKLFLHFVDIAVVNSHIIHKELARMKGRVPLTQKQFREALCTQLADVDAKRKEANMIAKAMASEPQPPPPPPPQPRPQPAARGQQSCFPVTVVDVSTSEYREKASKGRRLCGLCLSRKQHNKTMYKCRYCDVPLCIKPDRLCFAEWHKLHMTQAP</sequence>
<feature type="compositionally biased region" description="Polar residues" evidence="1">
    <location>
        <begin position="64"/>
        <end position="74"/>
    </location>
</feature>
<organism evidence="3 4">
    <name type="scientific">Synaphobranchus kaupii</name>
    <name type="common">Kaup's arrowtooth eel</name>
    <dbReference type="NCBI Taxonomy" id="118154"/>
    <lineage>
        <taxon>Eukaryota</taxon>
        <taxon>Metazoa</taxon>
        <taxon>Chordata</taxon>
        <taxon>Craniata</taxon>
        <taxon>Vertebrata</taxon>
        <taxon>Euteleostomi</taxon>
        <taxon>Actinopterygii</taxon>
        <taxon>Neopterygii</taxon>
        <taxon>Teleostei</taxon>
        <taxon>Anguilliformes</taxon>
        <taxon>Synaphobranchidae</taxon>
        <taxon>Synaphobranchus</taxon>
    </lineage>
</organism>
<name>A0A9Q1J2Q3_SYNKA</name>
<comment type="caution">
    <text evidence="3">The sequence shown here is derived from an EMBL/GenBank/DDBJ whole genome shotgun (WGS) entry which is preliminary data.</text>
</comment>
<evidence type="ECO:0000313" key="4">
    <source>
        <dbReference type="Proteomes" id="UP001152622"/>
    </source>
</evidence>
<dbReference type="Proteomes" id="UP001152622">
    <property type="component" value="Chromosome 4"/>
</dbReference>
<feature type="domain" description="PiggyBac transposable element-derived protein" evidence="2">
    <location>
        <begin position="531"/>
        <end position="905"/>
    </location>
</feature>
<dbReference type="Pfam" id="PF13843">
    <property type="entry name" value="DDE_Tnp_1_7"/>
    <property type="match status" value="1"/>
</dbReference>